<evidence type="ECO:0000313" key="3">
    <source>
        <dbReference type="Proteomes" id="UP000606193"/>
    </source>
</evidence>
<dbReference type="Pfam" id="PF09820">
    <property type="entry name" value="AAA-ATPase_like"/>
    <property type="match status" value="1"/>
</dbReference>
<dbReference type="InterPro" id="IPR018631">
    <property type="entry name" value="AAA-ATPase-like_dom"/>
</dbReference>
<dbReference type="InterPro" id="IPR012547">
    <property type="entry name" value="PDDEXK_9"/>
</dbReference>
<dbReference type="Proteomes" id="UP000606193">
    <property type="component" value="Unassembled WGS sequence"/>
</dbReference>
<dbReference type="PANTHER" id="PTHR34825">
    <property type="entry name" value="CONSERVED PROTEIN, WITH A WEAK D-GALACTARATE DEHYDRATASE/ALTRONATE HYDROLASE DOMAIN"/>
    <property type="match status" value="1"/>
</dbReference>
<dbReference type="PANTHER" id="PTHR34825:SF1">
    <property type="entry name" value="AAA-ATPASE-LIKE DOMAIN-CONTAINING PROTEIN"/>
    <property type="match status" value="1"/>
</dbReference>
<reference evidence="2 3" key="1">
    <citation type="submission" date="2020-08" db="EMBL/GenBank/DDBJ databases">
        <title>Genome public.</title>
        <authorList>
            <person name="Liu C."/>
            <person name="Sun Q."/>
        </authorList>
    </citation>
    <scope>NUCLEOTIDE SEQUENCE [LARGE SCALE GENOMIC DNA]</scope>
    <source>
        <strain evidence="2 3">NSJ-37</strain>
    </source>
</reference>
<name>A0ABR7N0F9_9FIRM</name>
<comment type="caution">
    <text evidence="2">The sequence shown here is derived from an EMBL/GenBank/DDBJ whole genome shotgun (WGS) entry which is preliminary data.</text>
</comment>
<keyword evidence="3" id="KW-1185">Reference proteome</keyword>
<proteinExistence type="predicted"/>
<accession>A0ABR7N0F9</accession>
<evidence type="ECO:0000259" key="1">
    <source>
        <dbReference type="Pfam" id="PF09820"/>
    </source>
</evidence>
<dbReference type="Pfam" id="PF08011">
    <property type="entry name" value="PDDEXK_9"/>
    <property type="match status" value="1"/>
</dbReference>
<gene>
    <name evidence="2" type="ORF">H8704_05590</name>
</gene>
<organism evidence="2 3">
    <name type="scientific">Jutongia huaianensis</name>
    <dbReference type="NCBI Taxonomy" id="2763668"/>
    <lineage>
        <taxon>Bacteria</taxon>
        <taxon>Bacillati</taxon>
        <taxon>Bacillota</taxon>
        <taxon>Clostridia</taxon>
        <taxon>Lachnospirales</taxon>
        <taxon>Lachnospiraceae</taxon>
        <taxon>Jutongia</taxon>
    </lineage>
</organism>
<dbReference type="RefSeq" id="WP_249297631.1">
    <property type="nucleotide sequence ID" value="NZ_JACRSX010000005.1"/>
</dbReference>
<sequence length="569" mass="66093">MAKVISIGKQSFSALREQDYFFVDKTNLIKEWWEKGDDITLIARPRRFGKTLNMSMLECFFSNKYANRADLFEGLSIWEEEKYRNLQGTYPVIFLSFASVKAGNPEDAKTQIKQEIVRLYEENRYLLQKDILSDNERKIYDGTTVTMGDAAAQNALKNMSAWMERYYGRKTIILLDEYDTPMQEAYVQGYWDEFTTFIRSLFNATFKTNPYLERAVMTGITRVSKESIFSDLNNLEVVTTTSEPYSDCFGFTETEVFTSLDEFGMSDKKDEVKQWYDGFTFGKHHDIYNPWSITNYLRKRELHPYWASTSSNSLAGKLIRTASADVKEKMEDLLQGKQITVNFDEQIVYNQLDHNENAIWSLLLASGYLRVEDVDYRGITREPWYNLSITNIETLSMFMNMFRGWFTSSDAKYGDFIKALVENDLDAMNYYMNKISMATFSYFDVGSGNKESVEPERFYHGFVLGLIAERAEDYEIRSNRESGFGRYDIMMIPKDIRKYPAIIIEFKVCGRMKKETMEDAVQSALKQIAEKNYDAELLSQGIPADRIRHYGFAFEGKKVLIGTEPAVCL</sequence>
<protein>
    <submittedName>
        <fullName evidence="2">AAA family ATPase</fullName>
    </submittedName>
</protein>
<dbReference type="EMBL" id="JACRSX010000005">
    <property type="protein sequence ID" value="MBC8562111.1"/>
    <property type="molecule type" value="Genomic_DNA"/>
</dbReference>
<evidence type="ECO:0000313" key="2">
    <source>
        <dbReference type="EMBL" id="MBC8562111.1"/>
    </source>
</evidence>
<feature type="domain" description="AAA-ATPase-like" evidence="1">
    <location>
        <begin position="7"/>
        <end position="229"/>
    </location>
</feature>